<keyword evidence="3" id="KW-1185">Reference proteome</keyword>
<comment type="caution">
    <text evidence="2">The sequence shown here is derived from an EMBL/GenBank/DDBJ whole genome shotgun (WGS) entry which is preliminary data.</text>
</comment>
<evidence type="ECO:0000313" key="2">
    <source>
        <dbReference type="EMBL" id="MFC3174296.1"/>
    </source>
</evidence>
<feature type="transmembrane region" description="Helical" evidence="1">
    <location>
        <begin position="189"/>
        <end position="206"/>
    </location>
</feature>
<feature type="transmembrane region" description="Helical" evidence="1">
    <location>
        <begin position="298"/>
        <end position="317"/>
    </location>
</feature>
<gene>
    <name evidence="2" type="ORF">ACFOD9_08535</name>
</gene>
<evidence type="ECO:0000256" key="1">
    <source>
        <dbReference type="SAM" id="Phobius"/>
    </source>
</evidence>
<sequence>MQTIEPALHDSPGYPEGFSPGEFAASAAAAGEGAGPSASRGMFGLVGVVLSAVVVFAAAFAYRDLRLDTVSAMLPRTALFWVVYLVFYMQAPLLEWVIFRRLWDIPFLSGVAALVRKQVSNELVLGYLGEAQFYAWARARGTMAAAPFGAVKDVAILSALTGNGVTLVMLVFAWPLIASGQLGLPTREVFLSLGVVLLTSCAILLFRKKLFSLDRRELWFITGLHVIRTVLFILFSALLWHLVLHQVSLGLWLVLATLRMLVSRLPFLPNKDIVFAGIAVFLLGHDLEIAALMTLMAAITLGSHVVAGVVSGLAGLVETRRRA</sequence>
<name>A0ABV7ISV0_9SPHN</name>
<keyword evidence="1" id="KW-0472">Membrane</keyword>
<organism evidence="2 3">
    <name type="scientific">Novosphingobium bradum</name>
    <dbReference type="NCBI Taxonomy" id="1737444"/>
    <lineage>
        <taxon>Bacteria</taxon>
        <taxon>Pseudomonadati</taxon>
        <taxon>Pseudomonadota</taxon>
        <taxon>Alphaproteobacteria</taxon>
        <taxon>Sphingomonadales</taxon>
        <taxon>Sphingomonadaceae</taxon>
        <taxon>Novosphingobium</taxon>
    </lineage>
</organism>
<evidence type="ECO:0008006" key="4">
    <source>
        <dbReference type="Google" id="ProtNLM"/>
    </source>
</evidence>
<keyword evidence="1" id="KW-0812">Transmembrane</keyword>
<protein>
    <recommendedName>
        <fullName evidence="4">Flippase-like domain-containing protein</fullName>
    </recommendedName>
</protein>
<proteinExistence type="predicted"/>
<dbReference type="Proteomes" id="UP001595604">
    <property type="component" value="Unassembled WGS sequence"/>
</dbReference>
<feature type="transmembrane region" description="Helical" evidence="1">
    <location>
        <begin position="154"/>
        <end position="177"/>
    </location>
</feature>
<dbReference type="RefSeq" id="WP_379509660.1">
    <property type="nucleotide sequence ID" value="NZ_JBHRTQ010000007.1"/>
</dbReference>
<feature type="transmembrane region" description="Helical" evidence="1">
    <location>
        <begin position="42"/>
        <end position="62"/>
    </location>
</feature>
<evidence type="ECO:0000313" key="3">
    <source>
        <dbReference type="Proteomes" id="UP001595604"/>
    </source>
</evidence>
<dbReference type="EMBL" id="JBHRTQ010000007">
    <property type="protein sequence ID" value="MFC3174296.1"/>
    <property type="molecule type" value="Genomic_DNA"/>
</dbReference>
<feature type="transmembrane region" description="Helical" evidence="1">
    <location>
        <begin position="218"/>
        <end position="237"/>
    </location>
</feature>
<feature type="transmembrane region" description="Helical" evidence="1">
    <location>
        <begin position="78"/>
        <end position="99"/>
    </location>
</feature>
<keyword evidence="1" id="KW-1133">Transmembrane helix</keyword>
<accession>A0ABV7ISV0</accession>
<reference evidence="3" key="1">
    <citation type="journal article" date="2019" name="Int. J. Syst. Evol. Microbiol.">
        <title>The Global Catalogue of Microorganisms (GCM) 10K type strain sequencing project: providing services to taxonomists for standard genome sequencing and annotation.</title>
        <authorList>
            <consortium name="The Broad Institute Genomics Platform"/>
            <consortium name="The Broad Institute Genome Sequencing Center for Infectious Disease"/>
            <person name="Wu L."/>
            <person name="Ma J."/>
        </authorList>
    </citation>
    <scope>NUCLEOTIDE SEQUENCE [LARGE SCALE GENOMIC DNA]</scope>
    <source>
        <strain evidence="3">KCTC 42984</strain>
    </source>
</reference>